<accession>A0A142JVU3</accession>
<evidence type="ECO:0000259" key="4">
    <source>
        <dbReference type="PROSITE" id="PS50043"/>
    </source>
</evidence>
<feature type="compositionally biased region" description="Low complexity" evidence="3">
    <location>
        <begin position="198"/>
        <end position="211"/>
    </location>
</feature>
<feature type="domain" description="Response regulatory" evidence="5">
    <location>
        <begin position="2"/>
        <end position="118"/>
    </location>
</feature>
<evidence type="ECO:0000256" key="3">
    <source>
        <dbReference type="SAM" id="MobiDB-lite"/>
    </source>
</evidence>
<evidence type="ECO:0000256" key="2">
    <source>
        <dbReference type="PROSITE-ProRule" id="PRU00169"/>
    </source>
</evidence>
<feature type="domain" description="HTH luxR-type" evidence="4">
    <location>
        <begin position="224"/>
        <end position="289"/>
    </location>
</feature>
<name>A0A142JVU3_9BURK</name>
<feature type="region of interest" description="Disordered" evidence="3">
    <location>
        <begin position="195"/>
        <end position="221"/>
    </location>
</feature>
<dbReference type="CDD" id="cd06170">
    <property type="entry name" value="LuxR_C_like"/>
    <property type="match status" value="1"/>
</dbReference>
<dbReference type="GO" id="GO:0003677">
    <property type="term" value="F:DNA binding"/>
    <property type="evidence" value="ECO:0007669"/>
    <property type="project" value="UniProtKB-KW"/>
</dbReference>
<dbReference type="InterPro" id="IPR051015">
    <property type="entry name" value="EvgA-like"/>
</dbReference>
<comment type="caution">
    <text evidence="2">Lacks conserved residue(s) required for the propagation of feature annotation.</text>
</comment>
<dbReference type="GO" id="GO:0006355">
    <property type="term" value="P:regulation of DNA-templated transcription"/>
    <property type="evidence" value="ECO:0007669"/>
    <property type="project" value="InterPro"/>
</dbReference>
<protein>
    <submittedName>
        <fullName evidence="6">Helix-turn-helix transcriptional regulator</fullName>
    </submittedName>
</protein>
<dbReference type="Pfam" id="PF00196">
    <property type="entry name" value="GerE"/>
    <property type="match status" value="1"/>
</dbReference>
<dbReference type="InterPro" id="IPR001789">
    <property type="entry name" value="Sig_transdc_resp-reg_receiver"/>
</dbReference>
<evidence type="ECO:0000256" key="1">
    <source>
        <dbReference type="ARBA" id="ARBA00023125"/>
    </source>
</evidence>
<dbReference type="GO" id="GO:0000160">
    <property type="term" value="P:phosphorelay signal transduction system"/>
    <property type="evidence" value="ECO:0007669"/>
    <property type="project" value="InterPro"/>
</dbReference>
<dbReference type="PROSITE" id="PS50110">
    <property type="entry name" value="RESPONSE_REGULATORY"/>
    <property type="match status" value="1"/>
</dbReference>
<sequence length="326" mass="34492">MNALLIEEHPLLRLGLLQMLENIQESAQVAAIAPADMARLDARHHNADLLVFGMPADPAPGWVLLEQVRQTLAPQRILILADTLPLHVPAADSARGICGCLPKSASLAVIEAAIRMAVSGVQGLVFTAETGTLPSASRSALPVTQSLASAAPLPLSVAHPAQAPGEQLALASCASTPRAALRTTVALRDLTELRPGQPLSAPAPAAVSSAPPAMPLSEEEPGYDEAEMLKITPRQYEVLVLLARGYPIKTVSRMLNISVATVKSHACTLYQRLKVRNKGEAVYAALQRGATLEWVSGDERITRETNGAGVAPRRNEPPCQAVRQAV</sequence>
<reference evidence="6 7" key="1">
    <citation type="submission" date="2016-03" db="EMBL/GenBank/DDBJ databases">
        <title>Complete genome sequence of a novel chlorpyrifos degrading bacterium, Cupriavidus nantongensis sp. X1.</title>
        <authorList>
            <person name="Fang L."/>
        </authorList>
    </citation>
    <scope>NUCLEOTIDE SEQUENCE [LARGE SCALE GENOMIC DNA]</scope>
    <source>
        <strain evidence="6 7">X1</strain>
    </source>
</reference>
<dbReference type="PROSITE" id="PS50043">
    <property type="entry name" value="HTH_LUXR_2"/>
    <property type="match status" value="1"/>
</dbReference>
<dbReference type="PANTHER" id="PTHR45566:SF1">
    <property type="entry name" value="HTH-TYPE TRANSCRIPTIONAL REGULATOR YHJB-RELATED"/>
    <property type="match status" value="1"/>
</dbReference>
<dbReference type="PRINTS" id="PR00038">
    <property type="entry name" value="HTHLUXR"/>
</dbReference>
<dbReference type="InterPro" id="IPR036388">
    <property type="entry name" value="WH-like_DNA-bd_sf"/>
</dbReference>
<feature type="region of interest" description="Disordered" evidence="3">
    <location>
        <begin position="305"/>
        <end position="326"/>
    </location>
</feature>
<dbReference type="SUPFAM" id="SSF52172">
    <property type="entry name" value="CheY-like"/>
    <property type="match status" value="1"/>
</dbReference>
<dbReference type="STRING" id="1796606.A2G96_31300"/>
<evidence type="ECO:0000313" key="7">
    <source>
        <dbReference type="Proteomes" id="UP000075238"/>
    </source>
</evidence>
<dbReference type="Gene3D" id="1.10.10.10">
    <property type="entry name" value="Winged helix-like DNA-binding domain superfamily/Winged helix DNA-binding domain"/>
    <property type="match status" value="1"/>
</dbReference>
<evidence type="ECO:0000313" key="6">
    <source>
        <dbReference type="EMBL" id="AMR82205.1"/>
    </source>
</evidence>
<proteinExistence type="predicted"/>
<evidence type="ECO:0000259" key="5">
    <source>
        <dbReference type="PROSITE" id="PS50110"/>
    </source>
</evidence>
<dbReference type="SMART" id="SM00421">
    <property type="entry name" value="HTH_LUXR"/>
    <property type="match status" value="1"/>
</dbReference>
<dbReference type="SUPFAM" id="SSF46894">
    <property type="entry name" value="C-terminal effector domain of the bipartite response regulators"/>
    <property type="match status" value="1"/>
</dbReference>
<organism evidence="6 7">
    <name type="scientific">Cupriavidus nantongensis</name>
    <dbReference type="NCBI Taxonomy" id="1796606"/>
    <lineage>
        <taxon>Bacteria</taxon>
        <taxon>Pseudomonadati</taxon>
        <taxon>Pseudomonadota</taxon>
        <taxon>Betaproteobacteria</taxon>
        <taxon>Burkholderiales</taxon>
        <taxon>Burkholderiaceae</taxon>
        <taxon>Cupriavidus</taxon>
    </lineage>
</organism>
<dbReference type="KEGG" id="cnan:A2G96_31300"/>
<dbReference type="InterPro" id="IPR011006">
    <property type="entry name" value="CheY-like_superfamily"/>
</dbReference>
<dbReference type="InterPro" id="IPR000792">
    <property type="entry name" value="Tscrpt_reg_LuxR_C"/>
</dbReference>
<dbReference type="Proteomes" id="UP000075238">
    <property type="component" value="Chromosome 2"/>
</dbReference>
<keyword evidence="7" id="KW-1185">Reference proteome</keyword>
<dbReference type="EMBL" id="CP014845">
    <property type="protein sequence ID" value="AMR82205.1"/>
    <property type="molecule type" value="Genomic_DNA"/>
</dbReference>
<dbReference type="AlphaFoldDB" id="A0A142JVU3"/>
<dbReference type="InterPro" id="IPR016032">
    <property type="entry name" value="Sig_transdc_resp-reg_C-effctor"/>
</dbReference>
<dbReference type="OrthoDB" id="8967153at2"/>
<dbReference type="Gene3D" id="3.40.50.2300">
    <property type="match status" value="1"/>
</dbReference>
<dbReference type="PANTHER" id="PTHR45566">
    <property type="entry name" value="HTH-TYPE TRANSCRIPTIONAL REGULATOR YHJB-RELATED"/>
    <property type="match status" value="1"/>
</dbReference>
<gene>
    <name evidence="6" type="ORF">A2G96_31300</name>
</gene>
<dbReference type="RefSeq" id="WP_062803982.1">
    <property type="nucleotide sequence ID" value="NZ_CP014845.1"/>
</dbReference>
<keyword evidence="1" id="KW-0238">DNA-binding</keyword>